<evidence type="ECO:0000313" key="3">
    <source>
        <dbReference type="EMBL" id="GAA5180464.1"/>
    </source>
</evidence>
<evidence type="ECO:0000313" key="4">
    <source>
        <dbReference type="Proteomes" id="UP001501570"/>
    </source>
</evidence>
<evidence type="ECO:0000256" key="1">
    <source>
        <dbReference type="SAM" id="MobiDB-lite"/>
    </source>
</evidence>
<dbReference type="EMBL" id="BAABJQ010000003">
    <property type="protein sequence ID" value="GAA5180464.1"/>
    <property type="molecule type" value="Genomic_DNA"/>
</dbReference>
<dbReference type="Pfam" id="PF13453">
    <property type="entry name" value="Zn_ribbon_TFIIB"/>
    <property type="match status" value="1"/>
</dbReference>
<feature type="domain" description="Transcription factor zinc-finger" evidence="2">
    <location>
        <begin position="4"/>
        <end position="43"/>
    </location>
</feature>
<organism evidence="3 4">
    <name type="scientific">Rugosimonospora acidiphila</name>
    <dbReference type="NCBI Taxonomy" id="556531"/>
    <lineage>
        <taxon>Bacteria</taxon>
        <taxon>Bacillati</taxon>
        <taxon>Actinomycetota</taxon>
        <taxon>Actinomycetes</taxon>
        <taxon>Micromonosporales</taxon>
        <taxon>Micromonosporaceae</taxon>
        <taxon>Rugosimonospora</taxon>
    </lineage>
</organism>
<feature type="region of interest" description="Disordered" evidence="1">
    <location>
        <begin position="51"/>
        <end position="81"/>
    </location>
</feature>
<protein>
    <submittedName>
        <fullName evidence="3">Zf-TFIIB domain-containing protein</fullName>
    </submittedName>
</protein>
<dbReference type="Proteomes" id="UP001501570">
    <property type="component" value="Unassembled WGS sequence"/>
</dbReference>
<feature type="compositionally biased region" description="Basic and acidic residues" evidence="1">
    <location>
        <begin position="67"/>
        <end position="77"/>
    </location>
</feature>
<sequence>MDLICPKCHATMRTYERGGIHIDQCAECRGVFLDRGELDLLIDAEAGRYPTTDYPATAPRPGPGYDTYHRPEQYRERHHDKHRRGFLSDLFD</sequence>
<dbReference type="InterPro" id="IPR027392">
    <property type="entry name" value="TF_Znf"/>
</dbReference>
<gene>
    <name evidence="3" type="ORF">GCM10023322_12830</name>
</gene>
<comment type="caution">
    <text evidence="3">The sequence shown here is derived from an EMBL/GenBank/DDBJ whole genome shotgun (WGS) entry which is preliminary data.</text>
</comment>
<keyword evidence="4" id="KW-1185">Reference proteome</keyword>
<reference evidence="4" key="1">
    <citation type="journal article" date="2019" name="Int. J. Syst. Evol. Microbiol.">
        <title>The Global Catalogue of Microorganisms (GCM) 10K type strain sequencing project: providing services to taxonomists for standard genome sequencing and annotation.</title>
        <authorList>
            <consortium name="The Broad Institute Genomics Platform"/>
            <consortium name="The Broad Institute Genome Sequencing Center for Infectious Disease"/>
            <person name="Wu L."/>
            <person name="Ma J."/>
        </authorList>
    </citation>
    <scope>NUCLEOTIDE SEQUENCE [LARGE SCALE GENOMIC DNA]</scope>
    <source>
        <strain evidence="4">JCM 18304</strain>
    </source>
</reference>
<proteinExistence type="predicted"/>
<name>A0ABP9RMV1_9ACTN</name>
<accession>A0ABP9RMV1</accession>
<evidence type="ECO:0000259" key="2">
    <source>
        <dbReference type="Pfam" id="PF13453"/>
    </source>
</evidence>